<evidence type="ECO:0000313" key="1">
    <source>
        <dbReference type="EMBL" id="MEQ2186652.1"/>
    </source>
</evidence>
<protein>
    <submittedName>
        <fullName evidence="1">Uncharacterized protein</fullName>
    </submittedName>
</protein>
<name>A0ABV0PTU1_9TELE</name>
<reference evidence="1 2" key="1">
    <citation type="submission" date="2021-06" db="EMBL/GenBank/DDBJ databases">
        <authorList>
            <person name="Palmer J.M."/>
        </authorList>
    </citation>
    <scope>NUCLEOTIDE SEQUENCE [LARGE SCALE GENOMIC DNA]</scope>
    <source>
        <strain evidence="1 2">GA_2019</strain>
        <tissue evidence="1">Muscle</tissue>
    </source>
</reference>
<comment type="caution">
    <text evidence="1">The sequence shown here is derived from an EMBL/GenBank/DDBJ whole genome shotgun (WGS) entry which is preliminary data.</text>
</comment>
<gene>
    <name evidence="1" type="ORF">GOODEAATRI_030766</name>
</gene>
<accession>A0ABV0PTU1</accession>
<dbReference type="EMBL" id="JAHRIO010084936">
    <property type="protein sequence ID" value="MEQ2186652.1"/>
    <property type="molecule type" value="Genomic_DNA"/>
</dbReference>
<keyword evidence="2" id="KW-1185">Reference proteome</keyword>
<sequence>LCTSSCHITGDTVPVAVRKRVLTTWVQINRLLPQQIGSKLEIPKDESLSL</sequence>
<dbReference type="Proteomes" id="UP001476798">
    <property type="component" value="Unassembled WGS sequence"/>
</dbReference>
<evidence type="ECO:0000313" key="2">
    <source>
        <dbReference type="Proteomes" id="UP001476798"/>
    </source>
</evidence>
<proteinExistence type="predicted"/>
<organism evidence="1 2">
    <name type="scientific">Goodea atripinnis</name>
    <dbReference type="NCBI Taxonomy" id="208336"/>
    <lineage>
        <taxon>Eukaryota</taxon>
        <taxon>Metazoa</taxon>
        <taxon>Chordata</taxon>
        <taxon>Craniata</taxon>
        <taxon>Vertebrata</taxon>
        <taxon>Euteleostomi</taxon>
        <taxon>Actinopterygii</taxon>
        <taxon>Neopterygii</taxon>
        <taxon>Teleostei</taxon>
        <taxon>Neoteleostei</taxon>
        <taxon>Acanthomorphata</taxon>
        <taxon>Ovalentaria</taxon>
        <taxon>Atherinomorphae</taxon>
        <taxon>Cyprinodontiformes</taxon>
        <taxon>Goodeidae</taxon>
        <taxon>Goodea</taxon>
    </lineage>
</organism>
<feature type="non-terminal residue" evidence="1">
    <location>
        <position position="1"/>
    </location>
</feature>